<comment type="catalytic activity">
    <reaction evidence="9">
        <text>ATP + H2O = ADP + phosphate + H(+)</text>
        <dbReference type="Rhea" id="RHEA:13065"/>
        <dbReference type="ChEBI" id="CHEBI:15377"/>
        <dbReference type="ChEBI" id="CHEBI:15378"/>
        <dbReference type="ChEBI" id="CHEBI:30616"/>
        <dbReference type="ChEBI" id="CHEBI:43474"/>
        <dbReference type="ChEBI" id="CHEBI:456216"/>
    </reaction>
</comment>
<evidence type="ECO:0000256" key="1">
    <source>
        <dbReference type="ARBA" id="ARBA00003780"/>
    </source>
</evidence>
<gene>
    <name evidence="10" type="ORF">T459_15828</name>
</gene>
<dbReference type="Gene3D" id="2.30.36.70">
    <property type="entry name" value="Actin, Chain A, domain 2"/>
    <property type="match status" value="1"/>
</dbReference>
<reference evidence="10 11" key="1">
    <citation type="journal article" date="2014" name="Nat. Genet.">
        <title>Genome sequence of the hot pepper provides insights into the evolution of pungency in Capsicum species.</title>
        <authorList>
            <person name="Kim S."/>
            <person name="Park M."/>
            <person name="Yeom S.I."/>
            <person name="Kim Y.M."/>
            <person name="Lee J.M."/>
            <person name="Lee H.A."/>
            <person name="Seo E."/>
            <person name="Choi J."/>
            <person name="Cheong K."/>
            <person name="Kim K.T."/>
            <person name="Jung K."/>
            <person name="Lee G.W."/>
            <person name="Oh S.K."/>
            <person name="Bae C."/>
            <person name="Kim S.B."/>
            <person name="Lee H.Y."/>
            <person name="Kim S.Y."/>
            <person name="Kim M.S."/>
            <person name="Kang B.C."/>
            <person name="Jo Y.D."/>
            <person name="Yang H.B."/>
            <person name="Jeong H.J."/>
            <person name="Kang W.H."/>
            <person name="Kwon J.K."/>
            <person name="Shin C."/>
            <person name="Lim J.Y."/>
            <person name="Park J.H."/>
            <person name="Huh J.H."/>
            <person name="Kim J.S."/>
            <person name="Kim B.D."/>
            <person name="Cohen O."/>
            <person name="Paran I."/>
            <person name="Suh M.C."/>
            <person name="Lee S.B."/>
            <person name="Kim Y.K."/>
            <person name="Shin Y."/>
            <person name="Noh S.J."/>
            <person name="Park J."/>
            <person name="Seo Y.S."/>
            <person name="Kwon S.Y."/>
            <person name="Kim H.A."/>
            <person name="Park J.M."/>
            <person name="Kim H.J."/>
            <person name="Choi S.B."/>
            <person name="Bosland P.W."/>
            <person name="Reeves G."/>
            <person name="Jo S.H."/>
            <person name="Lee B.W."/>
            <person name="Cho H.T."/>
            <person name="Choi H.S."/>
            <person name="Lee M.S."/>
            <person name="Yu Y."/>
            <person name="Do Choi Y."/>
            <person name="Park B.S."/>
            <person name="van Deynze A."/>
            <person name="Ashrafi H."/>
            <person name="Hill T."/>
            <person name="Kim W.T."/>
            <person name="Pai H.S."/>
            <person name="Ahn H.K."/>
            <person name="Yeam I."/>
            <person name="Giovannoni J.J."/>
            <person name="Rose J.K."/>
            <person name="Sorensen I."/>
            <person name="Lee S.J."/>
            <person name="Kim R.W."/>
            <person name="Choi I.Y."/>
            <person name="Choi B.S."/>
            <person name="Lim J.S."/>
            <person name="Lee Y.H."/>
            <person name="Choi D."/>
        </authorList>
    </citation>
    <scope>NUCLEOTIDE SEQUENCE [LARGE SCALE GENOMIC DNA]</scope>
    <source>
        <strain evidence="11">cv. CM334</strain>
    </source>
</reference>
<dbReference type="Gramene" id="PHT77776">
    <property type="protein sequence ID" value="PHT77776"/>
    <property type="gene ID" value="T459_15828"/>
</dbReference>
<evidence type="ECO:0000256" key="4">
    <source>
        <dbReference type="ARBA" id="ARBA00022490"/>
    </source>
</evidence>
<keyword evidence="6" id="KW-0378">Hydrolase</keyword>
<dbReference type="FunFam" id="2.30.36.70:FF:000001">
    <property type="entry name" value="Actin, alpha skeletal muscle"/>
    <property type="match status" value="1"/>
</dbReference>
<keyword evidence="8" id="KW-0206">Cytoskeleton</keyword>
<dbReference type="PANTHER" id="PTHR11937">
    <property type="entry name" value="ACTIN"/>
    <property type="match status" value="1"/>
</dbReference>
<accession>A0A2G2Z6Z4</accession>
<evidence type="ECO:0000256" key="5">
    <source>
        <dbReference type="ARBA" id="ARBA00022741"/>
    </source>
</evidence>
<keyword evidence="11" id="KW-1185">Reference proteome</keyword>
<evidence type="ECO:0000313" key="11">
    <source>
        <dbReference type="Proteomes" id="UP000222542"/>
    </source>
</evidence>
<sequence length="227" mass="25938">MGNGEINEDVFYRIVAEWMKWSIASGVLCDKKVSLKLKGKFYRVAESIGNNLSTSSEVSANLYHGEKFSWFRWFWSSIFAANLYHGEKFSDHEMKIQTLVIDNGTEMTKVGFSGDDSPMGVFPSIVGRPRHTGVMAGMGHRDAYVGYEAQCRRSILTLKYPVEHGLVTNCDDMEKLWHHAFYNELCVAPEEHPVLLTEAPFNSRAYREKRTQIIFETFNIPAMYVAN</sequence>
<keyword evidence="7" id="KW-0067">ATP-binding</keyword>
<comment type="subcellular location">
    <subcellularLocation>
        <location evidence="2">Cytoplasm</location>
        <location evidence="2">Cytoskeleton</location>
    </subcellularLocation>
</comment>
<proteinExistence type="inferred from homology"/>
<dbReference type="AlphaFoldDB" id="A0A2G2Z6Z4"/>
<keyword evidence="5" id="KW-0547">Nucleotide-binding</keyword>
<evidence type="ECO:0000256" key="7">
    <source>
        <dbReference type="ARBA" id="ARBA00022840"/>
    </source>
</evidence>
<dbReference type="InterPro" id="IPR004000">
    <property type="entry name" value="Actin"/>
</dbReference>
<dbReference type="FunFam" id="3.30.420.40:FF:000291">
    <property type="entry name" value="Actin, alpha skeletal muscle"/>
    <property type="match status" value="1"/>
</dbReference>
<keyword evidence="4" id="KW-0963">Cytoplasm</keyword>
<dbReference type="GO" id="GO:0016787">
    <property type="term" value="F:hydrolase activity"/>
    <property type="evidence" value="ECO:0007669"/>
    <property type="project" value="UniProtKB-KW"/>
</dbReference>
<dbReference type="PRINTS" id="PR00190">
    <property type="entry name" value="ACTIN"/>
</dbReference>
<protein>
    <submittedName>
        <fullName evidence="10">Actin-7</fullName>
    </submittedName>
</protein>
<organism evidence="10 11">
    <name type="scientific">Capsicum annuum</name>
    <name type="common">Capsicum pepper</name>
    <dbReference type="NCBI Taxonomy" id="4072"/>
    <lineage>
        <taxon>Eukaryota</taxon>
        <taxon>Viridiplantae</taxon>
        <taxon>Streptophyta</taxon>
        <taxon>Embryophyta</taxon>
        <taxon>Tracheophyta</taxon>
        <taxon>Spermatophyta</taxon>
        <taxon>Magnoliopsida</taxon>
        <taxon>eudicotyledons</taxon>
        <taxon>Gunneridae</taxon>
        <taxon>Pentapetalae</taxon>
        <taxon>asterids</taxon>
        <taxon>lamiids</taxon>
        <taxon>Solanales</taxon>
        <taxon>Solanaceae</taxon>
        <taxon>Solanoideae</taxon>
        <taxon>Capsiceae</taxon>
        <taxon>Capsicum</taxon>
    </lineage>
</organism>
<dbReference type="STRING" id="4072.A0A2G2Z6Z4"/>
<dbReference type="InterPro" id="IPR043129">
    <property type="entry name" value="ATPase_NBD"/>
</dbReference>
<evidence type="ECO:0000256" key="2">
    <source>
        <dbReference type="ARBA" id="ARBA00004245"/>
    </source>
</evidence>
<evidence type="ECO:0000256" key="8">
    <source>
        <dbReference type="ARBA" id="ARBA00023212"/>
    </source>
</evidence>
<evidence type="ECO:0000256" key="9">
    <source>
        <dbReference type="ARBA" id="ARBA00049360"/>
    </source>
</evidence>
<dbReference type="Pfam" id="PF00022">
    <property type="entry name" value="Actin"/>
    <property type="match status" value="1"/>
</dbReference>
<dbReference type="Proteomes" id="UP000222542">
    <property type="component" value="Unassembled WGS sequence"/>
</dbReference>
<dbReference type="Gene3D" id="3.30.420.40">
    <property type="match status" value="1"/>
</dbReference>
<dbReference type="EMBL" id="AYRZ02000006">
    <property type="protein sequence ID" value="PHT77776.1"/>
    <property type="molecule type" value="Genomic_DNA"/>
</dbReference>
<evidence type="ECO:0000256" key="6">
    <source>
        <dbReference type="ARBA" id="ARBA00022801"/>
    </source>
</evidence>
<comment type="similarity">
    <text evidence="3">Belongs to the actin family.</text>
</comment>
<name>A0A2G2Z6Z4_CAPAN</name>
<dbReference type="GO" id="GO:0005524">
    <property type="term" value="F:ATP binding"/>
    <property type="evidence" value="ECO:0007669"/>
    <property type="project" value="UniProtKB-KW"/>
</dbReference>
<reference evidence="10 11" key="2">
    <citation type="journal article" date="2017" name="Genome Biol.">
        <title>New reference genome sequences of hot pepper reveal the massive evolution of plant disease-resistance genes by retroduplication.</title>
        <authorList>
            <person name="Kim S."/>
            <person name="Park J."/>
            <person name="Yeom S.I."/>
            <person name="Kim Y.M."/>
            <person name="Seo E."/>
            <person name="Kim K.T."/>
            <person name="Kim M.S."/>
            <person name="Lee J.M."/>
            <person name="Cheong K."/>
            <person name="Shin H.S."/>
            <person name="Kim S.B."/>
            <person name="Han K."/>
            <person name="Lee J."/>
            <person name="Park M."/>
            <person name="Lee H.A."/>
            <person name="Lee H.Y."/>
            <person name="Lee Y."/>
            <person name="Oh S."/>
            <person name="Lee J.H."/>
            <person name="Choi E."/>
            <person name="Choi E."/>
            <person name="Lee S.E."/>
            <person name="Jeon J."/>
            <person name="Kim H."/>
            <person name="Choi G."/>
            <person name="Song H."/>
            <person name="Lee J."/>
            <person name="Lee S.C."/>
            <person name="Kwon J.K."/>
            <person name="Lee H.Y."/>
            <person name="Koo N."/>
            <person name="Hong Y."/>
            <person name="Kim R.W."/>
            <person name="Kang W.H."/>
            <person name="Huh J.H."/>
            <person name="Kang B.C."/>
            <person name="Yang T.J."/>
            <person name="Lee Y.H."/>
            <person name="Bennetzen J.L."/>
            <person name="Choi D."/>
        </authorList>
    </citation>
    <scope>NUCLEOTIDE SEQUENCE [LARGE SCALE GENOMIC DNA]</scope>
    <source>
        <strain evidence="11">cv. CM334</strain>
    </source>
</reference>
<evidence type="ECO:0000256" key="3">
    <source>
        <dbReference type="ARBA" id="ARBA00006752"/>
    </source>
</evidence>
<dbReference type="SUPFAM" id="SSF53067">
    <property type="entry name" value="Actin-like ATPase domain"/>
    <property type="match status" value="1"/>
</dbReference>
<comment type="function">
    <text evidence="1">Actins are highly conserved proteins that are involved in various types of cell motility and are ubiquitously expressed in all eukaryotic cells. Essential component of cell cytoskeleton; plays an important role in cytoplasmic streaming, cell shape determination, cell division, organelle movement and extension growth.</text>
</comment>
<comment type="caution">
    <text evidence="10">The sequence shown here is derived from an EMBL/GenBank/DDBJ whole genome shotgun (WGS) entry which is preliminary data.</text>
</comment>
<evidence type="ECO:0000313" key="10">
    <source>
        <dbReference type="EMBL" id="PHT77776.1"/>
    </source>
</evidence>
<dbReference type="GO" id="GO:0005856">
    <property type="term" value="C:cytoskeleton"/>
    <property type="evidence" value="ECO:0007669"/>
    <property type="project" value="UniProtKB-SubCell"/>
</dbReference>